<protein>
    <submittedName>
        <fullName evidence="6">Alkene reductase</fullName>
    </submittedName>
</protein>
<organism evidence="6 7">
    <name type="scientific">Marinobacter adhaerens</name>
    <dbReference type="NCBI Taxonomy" id="1033846"/>
    <lineage>
        <taxon>Bacteria</taxon>
        <taxon>Pseudomonadati</taxon>
        <taxon>Pseudomonadota</taxon>
        <taxon>Gammaproteobacteria</taxon>
        <taxon>Pseudomonadales</taxon>
        <taxon>Marinobacteraceae</taxon>
        <taxon>Marinobacter</taxon>
    </lineage>
</organism>
<evidence type="ECO:0000313" key="7">
    <source>
        <dbReference type="Proteomes" id="UP000536442"/>
    </source>
</evidence>
<accession>A0A851HW00</accession>
<proteinExistence type="inferred from homology"/>
<dbReference type="PANTHER" id="PTHR22893:SF91">
    <property type="entry name" value="NADPH DEHYDROGENASE 2-RELATED"/>
    <property type="match status" value="1"/>
</dbReference>
<evidence type="ECO:0000256" key="3">
    <source>
        <dbReference type="ARBA" id="ARBA00023002"/>
    </source>
</evidence>
<dbReference type="AlphaFoldDB" id="A0A851HW00"/>
<comment type="cofactor">
    <cofactor evidence="1">
        <name>FMN</name>
        <dbReference type="ChEBI" id="CHEBI:58210"/>
    </cofactor>
</comment>
<dbReference type="CDD" id="cd02933">
    <property type="entry name" value="OYE_like_FMN"/>
    <property type="match status" value="1"/>
</dbReference>
<comment type="caution">
    <text evidence="6">The sequence shown here is derived from an EMBL/GenBank/DDBJ whole genome shotgun (WGS) entry which is preliminary data.</text>
</comment>
<evidence type="ECO:0000259" key="5">
    <source>
        <dbReference type="Pfam" id="PF00724"/>
    </source>
</evidence>
<evidence type="ECO:0000313" key="6">
    <source>
        <dbReference type="EMBL" id="NWN92880.1"/>
    </source>
</evidence>
<gene>
    <name evidence="6" type="ORF">HLV39_15410</name>
</gene>
<keyword evidence="3" id="KW-0560">Oxidoreductase</keyword>
<dbReference type="GO" id="GO:0005829">
    <property type="term" value="C:cytosol"/>
    <property type="evidence" value="ECO:0007669"/>
    <property type="project" value="TreeGrafter"/>
</dbReference>
<reference evidence="6 7" key="1">
    <citation type="submission" date="2020-03" db="EMBL/GenBank/DDBJ databases">
        <title>Metagenomic, metatranscriptomic, and metabolomic analyses revealed the key microbes and metabolic features during the fermentation of ganjang, Korean traditional soy sauce.</title>
        <authorList>
            <person name="Chun B.H."/>
            <person name="Jeon C.O."/>
        </authorList>
    </citation>
    <scope>NUCLEOTIDE SEQUENCE [LARGE SCALE GENOMIC DNA]</scope>
    <source>
        <strain evidence="6 7">KG14</strain>
    </source>
</reference>
<feature type="region of interest" description="Disordered" evidence="4">
    <location>
        <begin position="347"/>
        <end position="375"/>
    </location>
</feature>
<dbReference type="InterPro" id="IPR013785">
    <property type="entry name" value="Aldolase_TIM"/>
</dbReference>
<evidence type="ECO:0000256" key="2">
    <source>
        <dbReference type="ARBA" id="ARBA00005979"/>
    </source>
</evidence>
<dbReference type="Gene3D" id="3.20.20.70">
    <property type="entry name" value="Aldolase class I"/>
    <property type="match status" value="1"/>
</dbReference>
<feature type="domain" description="NADH:flavin oxidoreductase/NADH oxidase N-terminal" evidence="5">
    <location>
        <begin position="6"/>
        <end position="342"/>
    </location>
</feature>
<dbReference type="SUPFAM" id="SSF51395">
    <property type="entry name" value="FMN-linked oxidoreductases"/>
    <property type="match status" value="1"/>
</dbReference>
<dbReference type="InterPro" id="IPR045247">
    <property type="entry name" value="Oye-like"/>
</dbReference>
<evidence type="ECO:0000256" key="4">
    <source>
        <dbReference type="SAM" id="MobiDB-lite"/>
    </source>
</evidence>
<comment type="similarity">
    <text evidence="2">Belongs to the NADH:flavin oxidoreductase/NADH oxidase family.</text>
</comment>
<dbReference type="GO" id="GO:0010181">
    <property type="term" value="F:FMN binding"/>
    <property type="evidence" value="ECO:0007669"/>
    <property type="project" value="InterPro"/>
</dbReference>
<dbReference type="EMBL" id="JABEVQ010000009">
    <property type="protein sequence ID" value="NWN92880.1"/>
    <property type="molecule type" value="Genomic_DNA"/>
</dbReference>
<keyword evidence="7" id="KW-1185">Reference proteome</keyword>
<dbReference type="Pfam" id="PF00724">
    <property type="entry name" value="Oxidored_FMN"/>
    <property type="match status" value="1"/>
</dbReference>
<dbReference type="FunFam" id="3.20.20.70:FF:000059">
    <property type="entry name" value="N-ethylmaleimide reductase, FMN-linked"/>
    <property type="match status" value="1"/>
</dbReference>
<evidence type="ECO:0000256" key="1">
    <source>
        <dbReference type="ARBA" id="ARBA00001917"/>
    </source>
</evidence>
<name>A0A851HW00_9GAMM</name>
<dbReference type="InterPro" id="IPR001155">
    <property type="entry name" value="OxRdtase_FMN_N"/>
</dbReference>
<sequence length="375" mass="41535">MAHETLLTPVRLGSLTLPNRILMAPLTRSRTPDSIPGELQQAYYGQRAGAGLIISEATNISPTARGYVYTPGIWTDAQEAGWKRVVDAVHARGGRIALQLWHVGRVSHEMVQPDGQAPVAPSALKGEGAQCFVEFEDGSAGRHETSTPRALETDEIPGIVDDYRQAAIRAKRAGFDMIEVHAANAYLLNQFLATGSNQRTDQYGGSLENRARFPLEALDAVAEVFGPDRTGIRMSPFIEIFGLTDEEPEAMAFYMAEELSRRNIAYLHINEPNWAGGDIKLTDDFRRALRERFKGSLIFCSHYDAQRAERIIDAGIADAVAIGRSYIANPDLVERFRLGAELNEPDPATFYGGREEGYTDYPFLDNGYDQQRRPS</sequence>
<dbReference type="GO" id="GO:0016628">
    <property type="term" value="F:oxidoreductase activity, acting on the CH-CH group of donors, NAD or NADP as acceptor"/>
    <property type="evidence" value="ECO:0007669"/>
    <property type="project" value="UniProtKB-ARBA"/>
</dbReference>
<dbReference type="Proteomes" id="UP000536442">
    <property type="component" value="Unassembled WGS sequence"/>
</dbReference>
<dbReference type="PANTHER" id="PTHR22893">
    <property type="entry name" value="NADH OXIDOREDUCTASE-RELATED"/>
    <property type="match status" value="1"/>
</dbReference>
<dbReference type="NCBIfam" id="NF007899">
    <property type="entry name" value="PRK10605.1"/>
    <property type="match status" value="1"/>
</dbReference>